<dbReference type="InterPro" id="IPR015856">
    <property type="entry name" value="ABC_transpr_CbiO/EcfA_su"/>
</dbReference>
<dbReference type="InterPro" id="IPR003439">
    <property type="entry name" value="ABC_transporter-like_ATP-bd"/>
</dbReference>
<dbReference type="PANTHER" id="PTHR43553">
    <property type="entry name" value="HEAVY METAL TRANSPORTER"/>
    <property type="match status" value="1"/>
</dbReference>
<dbReference type="PROSITE" id="PS50893">
    <property type="entry name" value="ABC_TRANSPORTER_2"/>
    <property type="match status" value="1"/>
</dbReference>
<dbReference type="CDD" id="cd03225">
    <property type="entry name" value="ABC_cobalt_CbiO_domain1"/>
    <property type="match status" value="1"/>
</dbReference>
<sequence length="243" mass="26781">MADTELLLELKGISFGFSEKKPLYRQTGLSLRKGQNLGFWSPNGSGKTTLFKIITGLIQPQEGEIFLKGKPISSESDFRELRSKVGFVLQHSDDQLFFPEVIDDVSFGPLNLGFSEEEALCASMNALERLGISSLAHSLSFELSGGQKKLVTLAAVLSMSPEILLLDEPSNGLDEKSRHLLISQINSQDCAKIIISHEPELLIETCDSFITIQEKKIVPVPAPTIHEHRHAHFFGGTEHTHGS</sequence>
<accession>A0A227KKV2</accession>
<evidence type="ECO:0000256" key="2">
    <source>
        <dbReference type="ARBA" id="ARBA00022448"/>
    </source>
</evidence>
<dbReference type="Proteomes" id="UP000214610">
    <property type="component" value="Unassembled WGS sequence"/>
</dbReference>
<keyword evidence="3" id="KW-0472">Membrane</keyword>
<dbReference type="Pfam" id="PF00005">
    <property type="entry name" value="ABC_tran"/>
    <property type="match status" value="1"/>
</dbReference>
<dbReference type="InterPro" id="IPR027417">
    <property type="entry name" value="P-loop_NTPase"/>
</dbReference>
<evidence type="ECO:0000256" key="1">
    <source>
        <dbReference type="ARBA" id="ARBA00005417"/>
    </source>
</evidence>
<dbReference type="PANTHER" id="PTHR43553:SF24">
    <property type="entry name" value="ENERGY-COUPLING FACTOR TRANSPORTER ATP-BINDING PROTEIN ECFA1"/>
    <property type="match status" value="1"/>
</dbReference>
<evidence type="ECO:0000256" key="3">
    <source>
        <dbReference type="ARBA" id="ARBA00022475"/>
    </source>
</evidence>
<protein>
    <submittedName>
        <fullName evidence="7">ABC transporter ATP-binding protein</fullName>
    </submittedName>
</protein>
<dbReference type="PROSITE" id="PS00211">
    <property type="entry name" value="ABC_TRANSPORTER_1"/>
    <property type="match status" value="1"/>
</dbReference>
<proteinExistence type="inferred from homology"/>
<comment type="similarity">
    <text evidence="1">Belongs to the ABC transporter superfamily.</text>
</comment>
<dbReference type="InterPro" id="IPR003593">
    <property type="entry name" value="AAA+_ATPase"/>
</dbReference>
<evidence type="ECO:0000256" key="4">
    <source>
        <dbReference type="ARBA" id="ARBA00022741"/>
    </source>
</evidence>
<comment type="caution">
    <text evidence="7">The sequence shown here is derived from an EMBL/GenBank/DDBJ whole genome shotgun (WGS) entry which is preliminary data.</text>
</comment>
<dbReference type="AlphaFoldDB" id="A0A227KKV2"/>
<evidence type="ECO:0000256" key="5">
    <source>
        <dbReference type="ARBA" id="ARBA00022840"/>
    </source>
</evidence>
<keyword evidence="2" id="KW-0813">Transport</keyword>
<evidence type="ECO:0000313" key="8">
    <source>
        <dbReference type="Proteomes" id="UP000214610"/>
    </source>
</evidence>
<keyword evidence="4" id="KW-0547">Nucleotide-binding</keyword>
<dbReference type="InterPro" id="IPR017871">
    <property type="entry name" value="ABC_transporter-like_CS"/>
</dbReference>
<evidence type="ECO:0000259" key="6">
    <source>
        <dbReference type="PROSITE" id="PS50893"/>
    </source>
</evidence>
<keyword evidence="3" id="KW-1003">Cell membrane</keyword>
<dbReference type="GO" id="GO:0043190">
    <property type="term" value="C:ATP-binding cassette (ABC) transporter complex"/>
    <property type="evidence" value="ECO:0007669"/>
    <property type="project" value="TreeGrafter"/>
</dbReference>
<dbReference type="InterPro" id="IPR050095">
    <property type="entry name" value="ECF_ABC_transporter_ATP-bd"/>
</dbReference>
<feature type="domain" description="ABC transporter" evidence="6">
    <location>
        <begin position="8"/>
        <end position="239"/>
    </location>
</feature>
<evidence type="ECO:0000313" key="7">
    <source>
        <dbReference type="EMBL" id="OXE47829.1"/>
    </source>
</evidence>
<dbReference type="GO" id="GO:0005524">
    <property type="term" value="F:ATP binding"/>
    <property type="evidence" value="ECO:0007669"/>
    <property type="project" value="UniProtKB-KW"/>
</dbReference>
<dbReference type="RefSeq" id="WP_066596022.1">
    <property type="nucleotide sequence ID" value="NZ_CAOTBB010000008.1"/>
</dbReference>
<keyword evidence="5 7" id="KW-0067">ATP-binding</keyword>
<organism evidence="7 8">
    <name type="scientific">Turicimonas muris</name>
    <dbReference type="NCBI Taxonomy" id="1796652"/>
    <lineage>
        <taxon>Bacteria</taxon>
        <taxon>Pseudomonadati</taxon>
        <taxon>Pseudomonadota</taxon>
        <taxon>Betaproteobacteria</taxon>
        <taxon>Burkholderiales</taxon>
        <taxon>Sutterellaceae</taxon>
        <taxon>Turicimonas</taxon>
    </lineage>
</organism>
<dbReference type="GO" id="GO:0016887">
    <property type="term" value="F:ATP hydrolysis activity"/>
    <property type="evidence" value="ECO:0007669"/>
    <property type="project" value="InterPro"/>
</dbReference>
<reference evidence="8" key="1">
    <citation type="submission" date="2017-05" db="EMBL/GenBank/DDBJ databases">
        <title>Improved OligoMM genomes.</title>
        <authorList>
            <person name="Garzetti D."/>
        </authorList>
    </citation>
    <scope>NUCLEOTIDE SEQUENCE [LARGE SCALE GENOMIC DNA]</scope>
    <source>
        <strain evidence="8">YL45</strain>
    </source>
</reference>
<dbReference type="EMBL" id="NHMP01000004">
    <property type="protein sequence ID" value="OXE47829.1"/>
    <property type="molecule type" value="Genomic_DNA"/>
</dbReference>
<name>A0A227KKV2_9BURK</name>
<dbReference type="SMART" id="SM00382">
    <property type="entry name" value="AAA"/>
    <property type="match status" value="1"/>
</dbReference>
<gene>
    <name evidence="7" type="ORF">ADH67_07995</name>
</gene>
<dbReference type="Gene3D" id="3.40.50.300">
    <property type="entry name" value="P-loop containing nucleotide triphosphate hydrolases"/>
    <property type="match status" value="1"/>
</dbReference>
<dbReference type="GeneID" id="78362742"/>
<keyword evidence="8" id="KW-1185">Reference proteome</keyword>
<dbReference type="SUPFAM" id="SSF52540">
    <property type="entry name" value="P-loop containing nucleoside triphosphate hydrolases"/>
    <property type="match status" value="1"/>
</dbReference>
<dbReference type="GO" id="GO:0042626">
    <property type="term" value="F:ATPase-coupled transmembrane transporter activity"/>
    <property type="evidence" value="ECO:0007669"/>
    <property type="project" value="TreeGrafter"/>
</dbReference>